<feature type="binding site" evidence="11">
    <location>
        <begin position="804"/>
        <end position="808"/>
    </location>
    <ligand>
        <name>3'-phosphoadenylyl sulfate</name>
        <dbReference type="ChEBI" id="CHEBI:58339"/>
    </ligand>
</feature>
<dbReference type="SUPFAM" id="SSF52540">
    <property type="entry name" value="P-loop containing nucleoside triphosphate hydrolases"/>
    <property type="match status" value="1"/>
</dbReference>
<dbReference type="GO" id="GO:0016787">
    <property type="term" value="F:hydrolase activity"/>
    <property type="evidence" value="ECO:0007669"/>
    <property type="project" value="UniProtKB-KW"/>
</dbReference>
<feature type="domain" description="Heparan sulphate-N-deacetylase deacetylase" evidence="15">
    <location>
        <begin position="282"/>
        <end position="485"/>
    </location>
</feature>
<evidence type="ECO:0000313" key="16">
    <source>
        <dbReference type="EMBL" id="CBY19885.1"/>
    </source>
</evidence>
<comment type="similarity">
    <text evidence="3">Belongs to the sulfotransferase 1 family. NDST subfamily.</text>
</comment>
<dbReference type="InParanoid" id="E4XPW7"/>
<dbReference type="GO" id="GO:0000139">
    <property type="term" value="C:Golgi membrane"/>
    <property type="evidence" value="ECO:0007669"/>
    <property type="project" value="UniProtKB-SubCell"/>
</dbReference>
<keyword evidence="8" id="KW-0325">Glycoprotein</keyword>
<feature type="binding site" evidence="11">
    <location>
        <position position="685"/>
    </location>
    <ligand>
        <name>3'-phosphoadenylyl sulfate</name>
        <dbReference type="ChEBI" id="CHEBI:58339"/>
    </ligand>
</feature>
<dbReference type="InterPro" id="IPR021930">
    <property type="entry name" value="Heparan_SO4_deacetylase_dom"/>
</dbReference>
<dbReference type="PANTHER" id="PTHR10605:SF56">
    <property type="entry name" value="BIFUNCTIONAL HEPARAN SULFATE N-DEACETYLASE_N-SULFOTRANSFERASE"/>
    <property type="match status" value="1"/>
</dbReference>
<dbReference type="PANTHER" id="PTHR10605">
    <property type="entry name" value="HEPARAN SULFATE SULFOTRANSFERASE"/>
    <property type="match status" value="1"/>
</dbReference>
<keyword evidence="5" id="KW-0808">Transferase</keyword>
<dbReference type="Proteomes" id="UP000001307">
    <property type="component" value="Unassembled WGS sequence"/>
</dbReference>
<dbReference type="Pfam" id="PF00685">
    <property type="entry name" value="Sulfotransfer_1"/>
    <property type="match status" value="1"/>
</dbReference>
<evidence type="ECO:0000259" key="14">
    <source>
        <dbReference type="Pfam" id="PF00685"/>
    </source>
</evidence>
<evidence type="ECO:0000256" key="13">
    <source>
        <dbReference type="SAM" id="Phobius"/>
    </source>
</evidence>
<keyword evidence="13" id="KW-0472">Membrane</keyword>
<comment type="pathway">
    <text evidence="2">Glycan metabolism; heparan sulfate biosynthesis.</text>
</comment>
<feature type="domain" description="Sulfotransferase" evidence="14">
    <location>
        <begin position="578"/>
        <end position="831"/>
    </location>
</feature>
<keyword evidence="7 12" id="KW-1015">Disulfide bond</keyword>
<dbReference type="GO" id="GO:0019213">
    <property type="term" value="F:deacetylase activity"/>
    <property type="evidence" value="ECO:0007669"/>
    <property type="project" value="TreeGrafter"/>
</dbReference>
<dbReference type="UniPathway" id="UPA00862"/>
<evidence type="ECO:0000256" key="8">
    <source>
        <dbReference type="ARBA" id="ARBA00023180"/>
    </source>
</evidence>
<dbReference type="Pfam" id="PF12062">
    <property type="entry name" value="HSNSD-CE"/>
    <property type="match status" value="1"/>
</dbReference>
<feature type="disulfide bond" evidence="12">
    <location>
        <begin position="790"/>
        <end position="799"/>
    </location>
</feature>
<sequence length="846" mass="97719">MTMSSILRKFRRVASLRRTLFILISISVLLVVHFHYKLFNESNSLSQYKSVQPYAQLSRQCPSIIKSSEKLKRNVLLLSIDRSRCDKIRNFIETVKYEFIQVSKFDENSLFDHDFPQFASVIFCSFQDHNEISTYQSFYAALQSYQSKHSIGKIIIANQTDERLYSIPHVTTSYTEEIGEASFLIHDSSLLRITKAHKEHFALSFHKGNFQIDVEDGVSHEKVTQLTISDQWRTGVVHVCQQKTEPETIIFGMGTELFVNQMLLLDSIYYTSKGILQKPLEKNIQIDIDDIFVGDPGTRIGVSDVDAMIEFTDKWKEQIPGFNFVVGFSGKFINRGNETEDAGDSYILEKKDHFRWFGHMFSHMKAIMFEDDESLCKYMSDNKKFGVKNQLPFETGYAVAPHHAGVYPVHEPLYHCWREVWGVKITSTEEYPHLYPATKRRGFLHQGLQVLPRQTCRLFTHTQFYKKFPNGPNSLEASIHGGELFSQLLLNEMNIFMTHMQNYGGDRLSLYTFGKAFEFLYKMTNLRLVQLPTQQLADKYFKNNPKEADTPTWTNPCNDKRHLEIVPESRKDKCQNLPDFVIVGPQKTGTTALMNFLKHHPTFLSSYDSPTTYEELQFFSSQNYKNGLNWYLDLFPDRPSDRKTLIFEKSATYFTSSPTIPRIKALLPKIKIVSVLMEPGARAYSWYFHQKAHNIPAAVKYSFMEVLNGKEGDDSQLLDLQNRCLAPGNYAKHLAKWISAFESNVVIVDGDKLKADPIAAMNDFQHDIIAPSFVDYSKLISFDEQKGFFCPLENGKTRCLGISKGRKYPDMPEECRKTIDEFYAPLNENLKDLLLKNELSFPTWLK</sequence>
<proteinExistence type="inferred from homology"/>
<evidence type="ECO:0000256" key="7">
    <source>
        <dbReference type="ARBA" id="ARBA00023157"/>
    </source>
</evidence>
<dbReference type="GO" id="GO:0015016">
    <property type="term" value="F:heparan sulfate N-sulfotransferase activity"/>
    <property type="evidence" value="ECO:0007669"/>
    <property type="project" value="UniProtKB-EC"/>
</dbReference>
<evidence type="ECO:0000256" key="10">
    <source>
        <dbReference type="PIRSR" id="PIRSR637359-1"/>
    </source>
</evidence>
<evidence type="ECO:0000259" key="15">
    <source>
        <dbReference type="Pfam" id="PF12062"/>
    </source>
</evidence>
<dbReference type="EC" id="2.8.2.8" evidence="4"/>
<evidence type="ECO:0000256" key="5">
    <source>
        <dbReference type="ARBA" id="ARBA00022679"/>
    </source>
</evidence>
<accession>E4XPW7</accession>
<evidence type="ECO:0000256" key="6">
    <source>
        <dbReference type="ARBA" id="ARBA00022801"/>
    </source>
</evidence>
<dbReference type="InterPro" id="IPR037359">
    <property type="entry name" value="NST/OST"/>
</dbReference>
<gene>
    <name evidence="16" type="ORF">GSOID_T00017248001</name>
</gene>
<dbReference type="GO" id="GO:0015012">
    <property type="term" value="P:heparan sulfate proteoglycan biosynthetic process"/>
    <property type="evidence" value="ECO:0007669"/>
    <property type="project" value="UniProtKB-UniPathway"/>
</dbReference>
<keyword evidence="6" id="KW-0378">Hydrolase</keyword>
<evidence type="ECO:0000256" key="12">
    <source>
        <dbReference type="PIRSR" id="PIRSR637359-3"/>
    </source>
</evidence>
<evidence type="ECO:0000256" key="3">
    <source>
        <dbReference type="ARBA" id="ARBA00010420"/>
    </source>
</evidence>
<keyword evidence="9" id="KW-0511">Multifunctional enzyme</keyword>
<feature type="transmembrane region" description="Helical" evidence="13">
    <location>
        <begin position="20"/>
        <end position="39"/>
    </location>
</feature>
<evidence type="ECO:0000313" key="17">
    <source>
        <dbReference type="Proteomes" id="UP000001307"/>
    </source>
</evidence>
<dbReference type="AlphaFoldDB" id="E4XPW7"/>
<comment type="pathway">
    <text evidence="1">Glycan metabolism; heparin biosynthesis.</text>
</comment>
<dbReference type="FunCoup" id="E4XPW7">
    <property type="interactions" value="264"/>
</dbReference>
<evidence type="ECO:0000256" key="1">
    <source>
        <dbReference type="ARBA" id="ARBA00004841"/>
    </source>
</evidence>
<reference evidence="16" key="1">
    <citation type="journal article" date="2010" name="Science">
        <title>Plasticity of animal genome architecture unmasked by rapid evolution of a pelagic tunicate.</title>
        <authorList>
            <person name="Denoeud F."/>
            <person name="Henriet S."/>
            <person name="Mungpakdee S."/>
            <person name="Aury J.M."/>
            <person name="Da Silva C."/>
            <person name="Brinkmann H."/>
            <person name="Mikhaleva J."/>
            <person name="Olsen L.C."/>
            <person name="Jubin C."/>
            <person name="Canestro C."/>
            <person name="Bouquet J.M."/>
            <person name="Danks G."/>
            <person name="Poulain J."/>
            <person name="Campsteijn C."/>
            <person name="Adamski M."/>
            <person name="Cross I."/>
            <person name="Yadetie F."/>
            <person name="Muffato M."/>
            <person name="Louis A."/>
            <person name="Butcher S."/>
            <person name="Tsagkogeorga G."/>
            <person name="Konrad A."/>
            <person name="Singh S."/>
            <person name="Jensen M.F."/>
            <person name="Cong E.H."/>
            <person name="Eikeseth-Otteraa H."/>
            <person name="Noel B."/>
            <person name="Anthouard V."/>
            <person name="Porcel B.M."/>
            <person name="Kachouri-Lafond R."/>
            <person name="Nishino A."/>
            <person name="Ugolini M."/>
            <person name="Chourrout P."/>
            <person name="Nishida H."/>
            <person name="Aasland R."/>
            <person name="Huzurbazar S."/>
            <person name="Westhof E."/>
            <person name="Delsuc F."/>
            <person name="Lehrach H."/>
            <person name="Reinhardt R."/>
            <person name="Weissenbach J."/>
            <person name="Roy S.W."/>
            <person name="Artiguenave F."/>
            <person name="Postlethwait J.H."/>
            <person name="Manak J.R."/>
            <person name="Thompson E.M."/>
            <person name="Jaillon O."/>
            <person name="Du Pasquier L."/>
            <person name="Boudinot P."/>
            <person name="Liberles D.A."/>
            <person name="Volff J.N."/>
            <person name="Philippe H."/>
            <person name="Lenhard B."/>
            <person name="Roest Crollius H."/>
            <person name="Wincker P."/>
            <person name="Chourrout D."/>
        </authorList>
    </citation>
    <scope>NUCLEOTIDE SEQUENCE [LARGE SCALE GENOMIC DNA]</scope>
</reference>
<evidence type="ECO:0000256" key="4">
    <source>
        <dbReference type="ARBA" id="ARBA00012979"/>
    </source>
</evidence>
<keyword evidence="17" id="KW-1185">Reference proteome</keyword>
<feature type="active site" description="For sulfotransferase activity" evidence="10">
    <location>
        <position position="587"/>
    </location>
</feature>
<keyword evidence="13" id="KW-1133">Transmembrane helix</keyword>
<keyword evidence="13" id="KW-0812">Transmembrane</keyword>
<dbReference type="Gene3D" id="3.40.50.300">
    <property type="entry name" value="P-loop containing nucleotide triphosphate hydrolases"/>
    <property type="match status" value="1"/>
</dbReference>
<dbReference type="InterPro" id="IPR027417">
    <property type="entry name" value="P-loop_NTPase"/>
</dbReference>
<organism evidence="16">
    <name type="scientific">Oikopleura dioica</name>
    <name type="common">Tunicate</name>
    <dbReference type="NCBI Taxonomy" id="34765"/>
    <lineage>
        <taxon>Eukaryota</taxon>
        <taxon>Metazoa</taxon>
        <taxon>Chordata</taxon>
        <taxon>Tunicata</taxon>
        <taxon>Appendicularia</taxon>
        <taxon>Copelata</taxon>
        <taxon>Oikopleuridae</taxon>
        <taxon>Oikopleura</taxon>
    </lineage>
</organism>
<dbReference type="OrthoDB" id="8958249at2759"/>
<protein>
    <recommendedName>
        <fullName evidence="4">[heparan sulfate]-glucosamine N-sulfotransferase</fullName>
        <ecNumber evidence="4">2.8.2.8</ecNumber>
    </recommendedName>
</protein>
<dbReference type="UniPathway" id="UPA00756"/>
<dbReference type="EMBL" id="FN653097">
    <property type="protein sequence ID" value="CBY19885.1"/>
    <property type="molecule type" value="Genomic_DNA"/>
</dbReference>
<dbReference type="GO" id="GO:0030210">
    <property type="term" value="P:heparin proteoglycan biosynthetic process"/>
    <property type="evidence" value="ECO:0007669"/>
    <property type="project" value="UniProtKB-UniPathway"/>
</dbReference>
<evidence type="ECO:0000256" key="11">
    <source>
        <dbReference type="PIRSR" id="PIRSR637359-2"/>
    </source>
</evidence>
<name>E4XPW7_OIKDI</name>
<evidence type="ECO:0000256" key="9">
    <source>
        <dbReference type="ARBA" id="ARBA00023268"/>
    </source>
</evidence>
<evidence type="ECO:0000256" key="2">
    <source>
        <dbReference type="ARBA" id="ARBA00005093"/>
    </source>
</evidence>
<dbReference type="InterPro" id="IPR000863">
    <property type="entry name" value="Sulfotransferase_dom"/>
</dbReference>